<dbReference type="OrthoDB" id="2691390at2"/>
<reference evidence="4" key="1">
    <citation type="submission" date="2016-10" db="EMBL/GenBank/DDBJ databases">
        <authorList>
            <person name="Varghese N."/>
            <person name="Submissions S."/>
        </authorList>
    </citation>
    <scope>NUCLEOTIDE SEQUENCE [LARGE SCALE GENOMIC DNA]</scope>
    <source>
        <strain evidence="4">FP5</strain>
    </source>
</reference>
<dbReference type="EMBL" id="FOOG01000013">
    <property type="protein sequence ID" value="SFF90116.1"/>
    <property type="molecule type" value="Genomic_DNA"/>
</dbReference>
<feature type="chain" id="PRO_5038763110" evidence="2">
    <location>
        <begin position="23"/>
        <end position="207"/>
    </location>
</feature>
<gene>
    <name evidence="3" type="ORF">SAMN05216353_1136</name>
</gene>
<evidence type="ECO:0000313" key="3">
    <source>
        <dbReference type="EMBL" id="SFF90116.1"/>
    </source>
</evidence>
<dbReference type="PROSITE" id="PS51257">
    <property type="entry name" value="PROKAR_LIPOPROTEIN"/>
    <property type="match status" value="1"/>
</dbReference>
<proteinExistence type="predicted"/>
<evidence type="ECO:0000256" key="1">
    <source>
        <dbReference type="SAM" id="MobiDB-lite"/>
    </source>
</evidence>
<feature type="region of interest" description="Disordered" evidence="1">
    <location>
        <begin position="23"/>
        <end position="46"/>
    </location>
</feature>
<dbReference type="InterPro" id="IPR019076">
    <property type="entry name" value="Spore_lipoprot_YhcN/YlaJ-like"/>
</dbReference>
<feature type="compositionally biased region" description="Polar residues" evidence="1">
    <location>
        <begin position="36"/>
        <end position="46"/>
    </location>
</feature>
<dbReference type="Pfam" id="PF09580">
    <property type="entry name" value="Spore_YhcN_YlaJ"/>
    <property type="match status" value="1"/>
</dbReference>
<accession>A0A1I2ML73</accession>
<organism evidence="3 4">
    <name type="scientific">Halobacillus alkaliphilus</name>
    <dbReference type="NCBI Taxonomy" id="396056"/>
    <lineage>
        <taxon>Bacteria</taxon>
        <taxon>Bacillati</taxon>
        <taxon>Bacillota</taxon>
        <taxon>Bacilli</taxon>
        <taxon>Bacillales</taxon>
        <taxon>Bacillaceae</taxon>
        <taxon>Halobacillus</taxon>
    </lineage>
</organism>
<dbReference type="AlphaFoldDB" id="A0A1I2ML73"/>
<keyword evidence="3" id="KW-0449">Lipoprotein</keyword>
<evidence type="ECO:0000313" key="4">
    <source>
        <dbReference type="Proteomes" id="UP000198897"/>
    </source>
</evidence>
<keyword evidence="2" id="KW-0732">Signal</keyword>
<dbReference type="Proteomes" id="UP000198897">
    <property type="component" value="Unassembled WGS sequence"/>
</dbReference>
<feature type="signal peptide" evidence="2">
    <location>
        <begin position="1"/>
        <end position="22"/>
    </location>
</feature>
<sequence length="207" mass="23370">MKKLTILPILLACLLMITGCNETTDREEETRDGDTLNGNAMDNYNDQPLEGQVGYVRFKKDQLDQEAEKNRDIKVNREQMADMITRMILRYDGFEDVATLVTDNEILVAYQPPNNHDREQAADMVQKTAYSLVPSFYHVFVSDDPASFGDIQSVSTSTVYDEQYTEVIDSIIKKMKKSPQGKVPENDSDQPSEGPNMGTDDRPGTET</sequence>
<name>A0A1I2ML73_9BACI</name>
<keyword evidence="4" id="KW-1185">Reference proteome</keyword>
<dbReference type="RefSeq" id="WP_089751746.1">
    <property type="nucleotide sequence ID" value="NZ_FOOG01000013.1"/>
</dbReference>
<evidence type="ECO:0000256" key="2">
    <source>
        <dbReference type="SAM" id="SignalP"/>
    </source>
</evidence>
<protein>
    <submittedName>
        <fullName evidence="3">Sporulation lipoprotein YhcN/YlaJ (Spore_YhcN_YlaJ)</fullName>
    </submittedName>
</protein>
<feature type="region of interest" description="Disordered" evidence="1">
    <location>
        <begin position="175"/>
        <end position="207"/>
    </location>
</feature>